<keyword evidence="1" id="KW-0472">Membrane</keyword>
<evidence type="ECO:0000313" key="3">
    <source>
        <dbReference type="EMBL" id="CAG6670461.1"/>
    </source>
</evidence>
<keyword evidence="1" id="KW-1133">Transmembrane helix</keyword>
<organism evidence="3">
    <name type="scientific">Cacopsylla melanoneura</name>
    <dbReference type="NCBI Taxonomy" id="428564"/>
    <lineage>
        <taxon>Eukaryota</taxon>
        <taxon>Metazoa</taxon>
        <taxon>Ecdysozoa</taxon>
        <taxon>Arthropoda</taxon>
        <taxon>Hexapoda</taxon>
        <taxon>Insecta</taxon>
        <taxon>Pterygota</taxon>
        <taxon>Neoptera</taxon>
        <taxon>Paraneoptera</taxon>
        <taxon>Hemiptera</taxon>
        <taxon>Sternorrhyncha</taxon>
        <taxon>Psylloidea</taxon>
        <taxon>Psyllidae</taxon>
        <taxon>Psyllinae</taxon>
        <taxon>Cacopsylla</taxon>
    </lineage>
</organism>
<feature type="signal peptide" evidence="2">
    <location>
        <begin position="1"/>
        <end position="20"/>
    </location>
</feature>
<protein>
    <recommendedName>
        <fullName evidence="4">Secreted protein</fullName>
    </recommendedName>
</protein>
<dbReference type="EMBL" id="HBUF01223418">
    <property type="protein sequence ID" value="CAG6670461.1"/>
    <property type="molecule type" value="Transcribed_RNA"/>
</dbReference>
<evidence type="ECO:0008006" key="4">
    <source>
        <dbReference type="Google" id="ProtNLM"/>
    </source>
</evidence>
<dbReference type="AlphaFoldDB" id="A0A8D8SIN7"/>
<feature type="chain" id="PRO_5034116933" description="Secreted protein" evidence="2">
    <location>
        <begin position="21"/>
        <end position="107"/>
    </location>
</feature>
<evidence type="ECO:0000256" key="2">
    <source>
        <dbReference type="SAM" id="SignalP"/>
    </source>
</evidence>
<keyword evidence="1" id="KW-0812">Transmembrane</keyword>
<accession>A0A8D8SIN7</accession>
<keyword evidence="2" id="KW-0732">Signal</keyword>
<reference evidence="3" key="1">
    <citation type="submission" date="2021-05" db="EMBL/GenBank/DDBJ databases">
        <authorList>
            <person name="Alioto T."/>
            <person name="Alioto T."/>
            <person name="Gomez Garrido J."/>
        </authorList>
    </citation>
    <scope>NUCLEOTIDE SEQUENCE</scope>
</reference>
<sequence>MVLFASFFVLGTSCPAVVHATPGSFSLYLHHSRPQSGYPNPCLVLDRLCLKRTNWPPNYSFRFLFVLLDLDPGIEPILIYFFRFYVRKMAIYSNAIFYTRSNQQLDQ</sequence>
<name>A0A8D8SIN7_9HEMI</name>
<feature type="transmembrane region" description="Helical" evidence="1">
    <location>
        <begin position="61"/>
        <end position="82"/>
    </location>
</feature>
<evidence type="ECO:0000256" key="1">
    <source>
        <dbReference type="SAM" id="Phobius"/>
    </source>
</evidence>
<proteinExistence type="predicted"/>